<reference evidence="1" key="1">
    <citation type="submission" date="2020-11" db="EMBL/GenBank/DDBJ databases">
        <authorList>
            <person name="Tran Van P."/>
        </authorList>
    </citation>
    <scope>NUCLEOTIDE SEQUENCE</scope>
</reference>
<gene>
    <name evidence="1" type="ORF">ONB1V03_LOCUS11168</name>
</gene>
<protein>
    <recommendedName>
        <fullName evidence="3">Fas apoptotic inhibitory molecule 1</fullName>
    </recommendedName>
</protein>
<dbReference type="AlphaFoldDB" id="A0A7R9M6J1"/>
<dbReference type="InterPro" id="IPR038513">
    <property type="entry name" value="FAIM1_dom_sf"/>
</dbReference>
<dbReference type="EMBL" id="OC922928">
    <property type="protein sequence ID" value="CAD7654521.1"/>
    <property type="molecule type" value="Genomic_DNA"/>
</dbReference>
<dbReference type="FunFam" id="2.40.128.180:FF:000001">
    <property type="entry name" value="Fas apoptotic inhibitory molecule 1"/>
    <property type="match status" value="1"/>
</dbReference>
<name>A0A7R9M6J1_9ACAR</name>
<dbReference type="GO" id="GO:1902042">
    <property type="term" value="P:negative regulation of extrinsic apoptotic signaling pathway via death domain receptors"/>
    <property type="evidence" value="ECO:0007669"/>
    <property type="project" value="TreeGrafter"/>
</dbReference>
<proteinExistence type="predicted"/>
<dbReference type="OrthoDB" id="6262731at2759"/>
<evidence type="ECO:0008006" key="3">
    <source>
        <dbReference type="Google" id="ProtNLM"/>
    </source>
</evidence>
<accession>A0A7R9M6J1</accession>
<organism evidence="1">
    <name type="scientific">Oppiella nova</name>
    <dbReference type="NCBI Taxonomy" id="334625"/>
    <lineage>
        <taxon>Eukaryota</taxon>
        <taxon>Metazoa</taxon>
        <taxon>Ecdysozoa</taxon>
        <taxon>Arthropoda</taxon>
        <taxon>Chelicerata</taxon>
        <taxon>Arachnida</taxon>
        <taxon>Acari</taxon>
        <taxon>Acariformes</taxon>
        <taxon>Sarcoptiformes</taxon>
        <taxon>Oribatida</taxon>
        <taxon>Brachypylina</taxon>
        <taxon>Oppioidea</taxon>
        <taxon>Oppiidae</taxon>
        <taxon>Oppiella</taxon>
    </lineage>
</organism>
<dbReference type="PANTHER" id="PTHR13088:SF3">
    <property type="entry name" value="FAS APOPTOTIC INHIBITORY MOLECULE 1"/>
    <property type="match status" value="1"/>
</dbReference>
<dbReference type="Proteomes" id="UP000728032">
    <property type="component" value="Unassembled WGS sequence"/>
</dbReference>
<dbReference type="PANTHER" id="PTHR13088">
    <property type="entry name" value="FAS APOPTOTIC INHIBITORY MOLECULE FAIM"/>
    <property type="match status" value="1"/>
</dbReference>
<dbReference type="Gene3D" id="2.40.128.180">
    <property type="match status" value="2"/>
</dbReference>
<evidence type="ECO:0000313" key="2">
    <source>
        <dbReference type="Proteomes" id="UP000728032"/>
    </source>
</evidence>
<dbReference type="Pfam" id="PF06905">
    <property type="entry name" value="FAIM1"/>
    <property type="match status" value="1"/>
</dbReference>
<dbReference type="InterPro" id="IPR010695">
    <property type="entry name" value="FAIM1"/>
</dbReference>
<dbReference type="EMBL" id="CAJPVJ010008103">
    <property type="protein sequence ID" value="CAG2171708.1"/>
    <property type="molecule type" value="Genomic_DNA"/>
</dbReference>
<evidence type="ECO:0000313" key="1">
    <source>
        <dbReference type="EMBL" id="CAD7654521.1"/>
    </source>
</evidence>
<keyword evidence="2" id="KW-1185">Reference proteome</keyword>
<sequence>MTDLVAVWDVPLCDKVHRVEFEHGTTTGKRVLKLDGQELVRREWMFKLVGSELFEIKGEDGQVLAKCEITINASTGFTYEYSLLVNGKQLKKFREKQSKAMSTWVVDMDDKMWRIALEKETLDIWVNGVKADTNHEFADEGTEMHFIVDDDHKACIKTISSGNKKEGIVYSLIVNGKEITESFM</sequence>